<evidence type="ECO:0000313" key="4">
    <source>
        <dbReference type="Proteomes" id="UP000242864"/>
    </source>
</evidence>
<evidence type="ECO:0000256" key="1">
    <source>
        <dbReference type="SAM" id="Phobius"/>
    </source>
</evidence>
<feature type="transmembrane region" description="Helical" evidence="1">
    <location>
        <begin position="162"/>
        <end position="183"/>
    </location>
</feature>
<evidence type="ECO:0000313" key="3">
    <source>
        <dbReference type="EMBL" id="ARJ50360.1"/>
    </source>
</evidence>
<gene>
    <name evidence="3" type="ORF">B5P37_03060</name>
</gene>
<organism evidence="3 4">
    <name type="scientific">Staphylococcus lutrae</name>
    <dbReference type="NCBI Taxonomy" id="155085"/>
    <lineage>
        <taxon>Bacteria</taxon>
        <taxon>Bacillati</taxon>
        <taxon>Bacillota</taxon>
        <taxon>Bacilli</taxon>
        <taxon>Bacillales</taxon>
        <taxon>Staphylococcaceae</taxon>
        <taxon>Staphylococcus</taxon>
    </lineage>
</organism>
<evidence type="ECO:0000259" key="2">
    <source>
        <dbReference type="Pfam" id="PF20693"/>
    </source>
</evidence>
<proteinExistence type="predicted"/>
<dbReference type="Proteomes" id="UP000242864">
    <property type="component" value="Chromosome"/>
</dbReference>
<keyword evidence="1" id="KW-0812">Transmembrane</keyword>
<name>A0AAC9RT89_9STAP</name>
<dbReference type="KEGG" id="slz:B5P37_03060"/>
<dbReference type="RefSeq" id="WP_085236849.1">
    <property type="nucleotide sequence ID" value="NZ_CP020773.1"/>
</dbReference>
<reference evidence="3 4" key="1">
    <citation type="submission" date="2017-04" db="EMBL/GenBank/DDBJ databases">
        <authorList>
            <person name="Veseli I.A."/>
            <person name="Tang C."/>
            <person name="Pombert J.-F."/>
        </authorList>
    </citation>
    <scope>NUCLEOTIDE SEQUENCE [LARGE SCALE GENOMIC DNA]</scope>
    <source>
        <strain evidence="3 4">ATCC 700373</strain>
    </source>
</reference>
<feature type="domain" description="YobI-like P-loop NTPase" evidence="2">
    <location>
        <begin position="29"/>
        <end position="382"/>
    </location>
</feature>
<dbReference type="InterPro" id="IPR048428">
    <property type="entry name" value="YobI-NTPase"/>
</dbReference>
<dbReference type="InterPro" id="IPR027417">
    <property type="entry name" value="P-loop_NTPase"/>
</dbReference>
<dbReference type="EMBL" id="CP020773">
    <property type="protein sequence ID" value="ARJ50360.1"/>
    <property type="molecule type" value="Genomic_DNA"/>
</dbReference>
<keyword evidence="1" id="KW-1133">Transmembrane helix</keyword>
<keyword evidence="1" id="KW-0472">Membrane</keyword>
<accession>A0AAC9RT89</accession>
<dbReference type="SUPFAM" id="SSF52540">
    <property type="entry name" value="P-loop containing nucleoside triphosphate hydrolases"/>
    <property type="match status" value="1"/>
</dbReference>
<dbReference type="AlphaFoldDB" id="A0AAC9RT89"/>
<feature type="transmembrane region" description="Helical" evidence="1">
    <location>
        <begin position="122"/>
        <end position="142"/>
    </location>
</feature>
<keyword evidence="4" id="KW-1185">Reference proteome</keyword>
<protein>
    <recommendedName>
        <fullName evidence="2">YobI-like P-loop NTPase domain-containing protein</fullName>
    </recommendedName>
</protein>
<dbReference type="Pfam" id="PF20693">
    <property type="entry name" value="YobI-ATPase"/>
    <property type="match status" value="1"/>
</dbReference>
<sequence>MSEQKKFKFHKLTPRMVDSSHPSYKISKKALDDAYLDNDIKNIAITGIYGSGKSSFLKTYFNNEANQNNMINVSIADFEGDTKNPNKIKIAEHQIINQILYQIPSYKIPLSKFRLKDKRRPWQVFLFAFVLILFAVGLFSLFNRSLLEFIFLDLLHVNNVPYYTNLTIVQSLLLPLIFASVWLSRRISFKISKFSFKGAESELIEEDNAQLLDQEAREIVYLILASNIDTIIFEDLDRFNDIFIFIRLREINSLVNSKSDKTVRFIYVIKDDLFESKDRTKFFDLMIPIIPEVTSHNSRGKVLEIFSDIEKKQLKISPKILEKISVFIDDMRLLYSIRNEYEIYSKGIETDVYSDELFALLVLKNVFPKEFEELENDRGYLYKILNKRNTLFKEYEENLNRKIKEREELKNLLVTRLSDFLAMNIHTRKINIQIDESLGQFMYNWYRNQEISKWIEFANSAANYTFNSFIEMLCKEDPSLRERLEQINYDDFDLKIEGLDEEIKNLNGNINRRHTTKTSDLLLELDEDALSLYFEEGNDEFKDITENHYFPLIRVLMLSGLVDENYWRYKGYFHEGYLGYNDNIFINRVLSGKTVNNDFKLDNPSTVITYLEDVDYRRKDIINYNLIDELINQQKGIQLYNILKVVKWNNDLEAVSYISLFKYTKLKQLVEILLNLGFDAFFDLFSISDLPSDLRLKISGIACENQTLESNSEFNIYISKNSEILGLDYLENKMLILQTLERLDIKFENITNIVVQKEISQFIADKRLYIMTLDNLIKLTNELLVDQSYTDQDTLQKLFKYVFQGTNKSLQEYTNENLEEIVTQYLDRIEEKNLKASSSGKAFISMLNSNLSEDSKVRLIEAESSIISNLKDVNSIRFWAELFRKDLVKSNKENLMTYFEEIGEVSSIIGFLNKNYRVEFALNQDMYRKIINDEKTDINLFNMIRRKVTETLEEINPDIGIEKLKALTYSNLIEYNTKNLSHIIYVNDNSLVIQFIKKAKSVKNQVDIVSILIQSDILELLSVSMVEDILNESLFNDTENIRLVQSYNKKLSLFNITGATKEIRIFVFNNYFRKEDVELIIRDYKHFDLWNEFITMVNASVDLMNEVESKNKPEGFIDKAIGDENLEELAKLNILNSIILDKKFQYKWKTWIKSIESIKTISSVFDNGKPTLENQYQLSIAETLRDIGVVSIGNNKRMHFKPKKFEEIRN</sequence>